<dbReference type="PROSITE" id="PS51257">
    <property type="entry name" value="PROKAR_LIPOPROTEIN"/>
    <property type="match status" value="1"/>
</dbReference>
<dbReference type="Proteomes" id="UP000601768">
    <property type="component" value="Unassembled WGS sequence"/>
</dbReference>
<dbReference type="SUPFAM" id="SSF49785">
    <property type="entry name" value="Galactose-binding domain-like"/>
    <property type="match status" value="1"/>
</dbReference>
<feature type="signal peptide" evidence="1">
    <location>
        <begin position="1"/>
        <end position="29"/>
    </location>
</feature>
<feature type="domain" description="NADH:ubiquinone oxidoreductase intermediate-associated protein 30" evidence="2">
    <location>
        <begin position="49"/>
        <end position="193"/>
    </location>
</feature>
<evidence type="ECO:0000256" key="1">
    <source>
        <dbReference type="SAM" id="SignalP"/>
    </source>
</evidence>
<protein>
    <submittedName>
        <fullName evidence="3">CIA30 family protein</fullName>
    </submittedName>
</protein>
<dbReference type="InterPro" id="IPR008979">
    <property type="entry name" value="Galactose-bd-like_sf"/>
</dbReference>
<dbReference type="AlphaFoldDB" id="A0A8J6IPJ5"/>
<sequence>MKNLNNPLQASVKTLAFLPLLAFSCNVLSATLPAIVDDFSHAQQTQSGLQRQFMNDSVAGGNTHTNNKISSGIMYLKGDITPPRGQPGWASSILPLAEMGMPQDASQYTGLRLLVKINSGTMSVSANSTEVTNYDYHASPVSVVADGQFHEVKIPFTSMKRGWSEQTPLNAATLNSISITAFAMQKASFDFEIDEIGFY</sequence>
<feature type="chain" id="PRO_5035271568" evidence="1">
    <location>
        <begin position="30"/>
        <end position="199"/>
    </location>
</feature>
<name>A0A8J6IPJ5_9ALTE</name>
<gene>
    <name evidence="3" type="ORF">H8B19_06505</name>
</gene>
<reference evidence="3" key="2">
    <citation type="submission" date="2020-08" db="EMBL/GenBank/DDBJ databases">
        <authorList>
            <person name="Lai Q."/>
        </authorList>
    </citation>
    <scope>NUCLEOTIDE SEQUENCE</scope>
    <source>
        <strain evidence="3">S27-2</strain>
    </source>
</reference>
<dbReference type="RefSeq" id="WP_186505994.1">
    <property type="nucleotide sequence ID" value="NZ_JACNEP010000004.1"/>
</dbReference>
<organism evidence="3 4">
    <name type="scientific">Neptunicella marina</name>
    <dbReference type="NCBI Taxonomy" id="2125989"/>
    <lineage>
        <taxon>Bacteria</taxon>
        <taxon>Pseudomonadati</taxon>
        <taxon>Pseudomonadota</taxon>
        <taxon>Gammaproteobacteria</taxon>
        <taxon>Alteromonadales</taxon>
        <taxon>Alteromonadaceae</taxon>
        <taxon>Neptunicella</taxon>
    </lineage>
</organism>
<comment type="caution">
    <text evidence="3">The sequence shown here is derived from an EMBL/GenBank/DDBJ whole genome shotgun (WGS) entry which is preliminary data.</text>
</comment>
<keyword evidence="4" id="KW-1185">Reference proteome</keyword>
<dbReference type="Gene3D" id="2.60.120.430">
    <property type="entry name" value="Galactose-binding lectin"/>
    <property type="match status" value="1"/>
</dbReference>
<evidence type="ECO:0000259" key="2">
    <source>
        <dbReference type="Pfam" id="PF08547"/>
    </source>
</evidence>
<dbReference type="InterPro" id="IPR013857">
    <property type="entry name" value="NADH-UbQ_OxRdtase-assoc_prot30"/>
</dbReference>
<accession>A0A8J6IPJ5</accession>
<proteinExistence type="predicted"/>
<reference evidence="3" key="1">
    <citation type="journal article" date="2018" name="Int. J. Syst. Evol. Microbiol.">
        <title>Neptunicella marina gen. nov., sp. nov., isolated from surface seawater.</title>
        <authorList>
            <person name="Liu X."/>
            <person name="Lai Q."/>
            <person name="Du Y."/>
            <person name="Zhang X."/>
            <person name="Liu Z."/>
            <person name="Sun F."/>
            <person name="Shao Z."/>
        </authorList>
    </citation>
    <scope>NUCLEOTIDE SEQUENCE</scope>
    <source>
        <strain evidence="3">S27-2</strain>
    </source>
</reference>
<evidence type="ECO:0000313" key="3">
    <source>
        <dbReference type="EMBL" id="MBC3765520.1"/>
    </source>
</evidence>
<evidence type="ECO:0000313" key="4">
    <source>
        <dbReference type="Proteomes" id="UP000601768"/>
    </source>
</evidence>
<keyword evidence="1" id="KW-0732">Signal</keyword>
<dbReference type="EMBL" id="JACNEP010000004">
    <property type="protein sequence ID" value="MBC3765520.1"/>
    <property type="molecule type" value="Genomic_DNA"/>
</dbReference>
<dbReference type="Pfam" id="PF08547">
    <property type="entry name" value="CIA30"/>
    <property type="match status" value="1"/>
</dbReference>